<dbReference type="SUPFAM" id="SSF51735">
    <property type="entry name" value="NAD(P)-binding Rossmann-fold domains"/>
    <property type="match status" value="1"/>
</dbReference>
<dbReference type="RefSeq" id="XP_062727018.1">
    <property type="nucleotide sequence ID" value="XM_062864484.1"/>
</dbReference>
<feature type="coiled-coil region" evidence="3">
    <location>
        <begin position="351"/>
        <end position="378"/>
    </location>
</feature>
<dbReference type="InterPro" id="IPR011032">
    <property type="entry name" value="GroES-like_sf"/>
</dbReference>
<evidence type="ECO:0000256" key="3">
    <source>
        <dbReference type="SAM" id="Coils"/>
    </source>
</evidence>
<feature type="domain" description="Enoyl reductase (ER)" evidence="4">
    <location>
        <begin position="21"/>
        <end position="379"/>
    </location>
</feature>
<accession>A0AAJ0M6U4</accession>
<gene>
    <name evidence="5" type="ORF">B0T15DRAFT_389355</name>
</gene>
<protein>
    <submittedName>
        <fullName evidence="5">Chaperonin 10-like protein</fullName>
    </submittedName>
</protein>
<evidence type="ECO:0000259" key="4">
    <source>
        <dbReference type="SMART" id="SM00829"/>
    </source>
</evidence>
<evidence type="ECO:0000313" key="6">
    <source>
        <dbReference type="Proteomes" id="UP001273166"/>
    </source>
</evidence>
<reference evidence="5" key="2">
    <citation type="submission" date="2023-06" db="EMBL/GenBank/DDBJ databases">
        <authorList>
            <consortium name="Lawrence Berkeley National Laboratory"/>
            <person name="Mondo S.J."/>
            <person name="Hensen N."/>
            <person name="Bonometti L."/>
            <person name="Westerberg I."/>
            <person name="Brannstrom I.O."/>
            <person name="Guillou S."/>
            <person name="Cros-Aarteil S."/>
            <person name="Calhoun S."/>
            <person name="Haridas S."/>
            <person name="Kuo A."/>
            <person name="Pangilinan J."/>
            <person name="Riley R."/>
            <person name="Labutti K."/>
            <person name="Andreopoulos B."/>
            <person name="Lipzen A."/>
            <person name="Chen C."/>
            <person name="Yanf M."/>
            <person name="Daum C."/>
            <person name="Ng V."/>
            <person name="Clum A."/>
            <person name="Steindorff A."/>
            <person name="Ohm R."/>
            <person name="Martin F."/>
            <person name="Silar P."/>
            <person name="Natvig D."/>
            <person name="Lalanne C."/>
            <person name="Gautier V."/>
            <person name="Ament-Velasquez S.L."/>
            <person name="Kruys A."/>
            <person name="Hutchinson M.I."/>
            <person name="Powell A.J."/>
            <person name="Barry K."/>
            <person name="Miller A.N."/>
            <person name="Grigoriev I.V."/>
            <person name="Debuchy R."/>
            <person name="Gladieux P."/>
            <person name="Thoren M.H."/>
            <person name="Johannesson H."/>
        </authorList>
    </citation>
    <scope>NUCLEOTIDE SEQUENCE</scope>
    <source>
        <strain evidence="5">CBS 333.67</strain>
    </source>
</reference>
<dbReference type="InterPro" id="IPR013154">
    <property type="entry name" value="ADH-like_N"/>
</dbReference>
<comment type="caution">
    <text evidence="5">The sequence shown here is derived from an EMBL/GenBank/DDBJ whole genome shotgun (WGS) entry which is preliminary data.</text>
</comment>
<reference evidence="5" key="1">
    <citation type="journal article" date="2023" name="Mol. Phylogenet. Evol.">
        <title>Genome-scale phylogeny and comparative genomics of the fungal order Sordariales.</title>
        <authorList>
            <person name="Hensen N."/>
            <person name="Bonometti L."/>
            <person name="Westerberg I."/>
            <person name="Brannstrom I.O."/>
            <person name="Guillou S."/>
            <person name="Cros-Aarteil S."/>
            <person name="Calhoun S."/>
            <person name="Haridas S."/>
            <person name="Kuo A."/>
            <person name="Mondo S."/>
            <person name="Pangilinan J."/>
            <person name="Riley R."/>
            <person name="LaButti K."/>
            <person name="Andreopoulos B."/>
            <person name="Lipzen A."/>
            <person name="Chen C."/>
            <person name="Yan M."/>
            <person name="Daum C."/>
            <person name="Ng V."/>
            <person name="Clum A."/>
            <person name="Steindorff A."/>
            <person name="Ohm R.A."/>
            <person name="Martin F."/>
            <person name="Silar P."/>
            <person name="Natvig D.O."/>
            <person name="Lalanne C."/>
            <person name="Gautier V."/>
            <person name="Ament-Velasquez S.L."/>
            <person name="Kruys A."/>
            <person name="Hutchinson M.I."/>
            <person name="Powell A.J."/>
            <person name="Barry K."/>
            <person name="Miller A.N."/>
            <person name="Grigoriev I.V."/>
            <person name="Debuchy R."/>
            <person name="Gladieux P."/>
            <person name="Hiltunen Thoren M."/>
            <person name="Johannesson H."/>
        </authorList>
    </citation>
    <scope>NUCLEOTIDE SEQUENCE</scope>
    <source>
        <strain evidence="5">CBS 333.67</strain>
    </source>
</reference>
<dbReference type="AlphaFoldDB" id="A0AAJ0M6U4"/>
<dbReference type="SMART" id="SM00829">
    <property type="entry name" value="PKS_ER"/>
    <property type="match status" value="1"/>
</dbReference>
<dbReference type="PANTHER" id="PTHR45348">
    <property type="entry name" value="HYPOTHETICAL OXIDOREDUCTASE (EUROFUNG)"/>
    <property type="match status" value="1"/>
</dbReference>
<keyword evidence="6" id="KW-1185">Reference proteome</keyword>
<evidence type="ECO:0000256" key="2">
    <source>
        <dbReference type="ARBA" id="ARBA00023002"/>
    </source>
</evidence>
<dbReference type="InterPro" id="IPR036291">
    <property type="entry name" value="NAD(P)-bd_dom_sf"/>
</dbReference>
<dbReference type="Gene3D" id="3.40.50.720">
    <property type="entry name" value="NAD(P)-binding Rossmann-like Domain"/>
    <property type="match status" value="1"/>
</dbReference>
<dbReference type="SUPFAM" id="SSF50129">
    <property type="entry name" value="GroES-like"/>
    <property type="match status" value="1"/>
</dbReference>
<dbReference type="CDD" id="cd08249">
    <property type="entry name" value="enoyl_reductase_like"/>
    <property type="match status" value="1"/>
</dbReference>
<proteinExistence type="inferred from homology"/>
<dbReference type="Gene3D" id="3.90.180.10">
    <property type="entry name" value="Medium-chain alcohol dehydrogenases, catalytic domain"/>
    <property type="match status" value="1"/>
</dbReference>
<dbReference type="PANTHER" id="PTHR45348:SF3">
    <property type="entry name" value="ENOYL REDUCTASE (ER) DOMAIN-CONTAINING PROTEIN"/>
    <property type="match status" value="1"/>
</dbReference>
<dbReference type="EMBL" id="JAUDZG010000001">
    <property type="protein sequence ID" value="KAK3311238.1"/>
    <property type="molecule type" value="Genomic_DNA"/>
</dbReference>
<dbReference type="GeneID" id="87883313"/>
<comment type="similarity">
    <text evidence="1">Belongs to the zinc-containing alcohol dehydrogenase family.</text>
</comment>
<dbReference type="InterPro" id="IPR047122">
    <property type="entry name" value="Trans-enoyl_RdTase-like"/>
</dbReference>
<dbReference type="GO" id="GO:0016651">
    <property type="term" value="F:oxidoreductase activity, acting on NAD(P)H"/>
    <property type="evidence" value="ECO:0007669"/>
    <property type="project" value="InterPro"/>
</dbReference>
<keyword evidence="2" id="KW-0560">Oxidoreductase</keyword>
<name>A0AAJ0M6U4_9PEZI</name>
<evidence type="ECO:0000313" key="5">
    <source>
        <dbReference type="EMBL" id="KAK3311238.1"/>
    </source>
</evidence>
<dbReference type="Pfam" id="PF08240">
    <property type="entry name" value="ADH_N"/>
    <property type="match status" value="1"/>
</dbReference>
<organism evidence="5 6">
    <name type="scientific">Chaetomium strumarium</name>
    <dbReference type="NCBI Taxonomy" id="1170767"/>
    <lineage>
        <taxon>Eukaryota</taxon>
        <taxon>Fungi</taxon>
        <taxon>Dikarya</taxon>
        <taxon>Ascomycota</taxon>
        <taxon>Pezizomycotina</taxon>
        <taxon>Sordariomycetes</taxon>
        <taxon>Sordariomycetidae</taxon>
        <taxon>Sordariales</taxon>
        <taxon>Chaetomiaceae</taxon>
        <taxon>Chaetomium</taxon>
    </lineage>
</organism>
<sequence>MATTTLPSSVPDTHPAIVITAPRQPLQLLSRPTVPPKDGEALVHVTWTSSSPLDLHRADGGLALGTPPFVMGISFGGTVVALGGSKPTHLSVGDKVVGFVQDGAPDEAGFQTYITLPIWKVSKVPASMTLPEAVTVPANLVTAFHTITEDLGLDLPWPLPQGWTPPQAQERILVWGAASSVGMYVLQVLRHWGYRNVLAVASGKHHELLKGLGAKECFDYRNGNVVEEIARYLADAEGSASSAGRPRVPFFVDCIGSREGTLRPLSKIAEPGSKVAIMLPVINVHAGDEQVPEYEGDVSKVLPGDWAEGVELRGTRTFFYAKNEFFKHHLQPEIVPALLEQGVVQPNKHRIVEGNTLLERAENALKLLRNQAVSGERLVWRIADEED</sequence>
<keyword evidence="3" id="KW-0175">Coiled coil</keyword>
<evidence type="ECO:0000256" key="1">
    <source>
        <dbReference type="ARBA" id="ARBA00008072"/>
    </source>
</evidence>
<dbReference type="Proteomes" id="UP001273166">
    <property type="component" value="Unassembled WGS sequence"/>
</dbReference>
<dbReference type="InterPro" id="IPR020843">
    <property type="entry name" value="ER"/>
</dbReference>